<keyword evidence="2" id="KW-1185">Reference proteome</keyword>
<evidence type="ECO:0000313" key="1">
    <source>
        <dbReference type="EMBL" id="GCC34639.1"/>
    </source>
</evidence>
<reference evidence="1 2" key="1">
    <citation type="journal article" date="2018" name="Nat. Ecol. Evol.">
        <title>Shark genomes provide insights into elasmobranch evolution and the origin of vertebrates.</title>
        <authorList>
            <person name="Hara Y"/>
            <person name="Yamaguchi K"/>
            <person name="Onimaru K"/>
            <person name="Kadota M"/>
            <person name="Koyanagi M"/>
            <person name="Keeley SD"/>
            <person name="Tatsumi K"/>
            <person name="Tanaka K"/>
            <person name="Motone F"/>
            <person name="Kageyama Y"/>
            <person name="Nozu R"/>
            <person name="Adachi N"/>
            <person name="Nishimura O"/>
            <person name="Nakagawa R"/>
            <person name="Tanegashima C"/>
            <person name="Kiyatake I"/>
            <person name="Matsumoto R"/>
            <person name="Murakumo K"/>
            <person name="Nishida K"/>
            <person name="Terakita A"/>
            <person name="Kuratani S"/>
            <person name="Sato K"/>
            <person name="Hyodo S Kuraku.S."/>
        </authorList>
    </citation>
    <scope>NUCLEOTIDE SEQUENCE [LARGE SCALE GENOMIC DNA]</scope>
</reference>
<sequence length="117" mass="12874">MKPAFIRFIYLPVAAFNAFPLERAAGGDRAETVGPQRIPASPPVRCSGLAGRFQGGGVRLRLPIGRFTCKSQAESELDLFFKMVRVEYQNLKFDIVRKIIGLAFSENVTGTQIDATP</sequence>
<gene>
    <name evidence="1" type="ORF">chiPu_0013114</name>
</gene>
<evidence type="ECO:0000313" key="2">
    <source>
        <dbReference type="Proteomes" id="UP000287033"/>
    </source>
</evidence>
<name>A0A401SW59_CHIPU</name>
<proteinExistence type="predicted"/>
<protein>
    <submittedName>
        <fullName evidence="1">Uncharacterized protein</fullName>
    </submittedName>
</protein>
<dbReference type="AlphaFoldDB" id="A0A401SW59"/>
<dbReference type="Proteomes" id="UP000287033">
    <property type="component" value="Unassembled WGS sequence"/>
</dbReference>
<organism evidence="1 2">
    <name type="scientific">Chiloscyllium punctatum</name>
    <name type="common">Brownbanded bambooshark</name>
    <name type="synonym">Hemiscyllium punctatum</name>
    <dbReference type="NCBI Taxonomy" id="137246"/>
    <lineage>
        <taxon>Eukaryota</taxon>
        <taxon>Metazoa</taxon>
        <taxon>Chordata</taxon>
        <taxon>Craniata</taxon>
        <taxon>Vertebrata</taxon>
        <taxon>Chondrichthyes</taxon>
        <taxon>Elasmobranchii</taxon>
        <taxon>Galeomorphii</taxon>
        <taxon>Galeoidea</taxon>
        <taxon>Orectolobiformes</taxon>
        <taxon>Hemiscylliidae</taxon>
        <taxon>Chiloscyllium</taxon>
    </lineage>
</organism>
<dbReference type="EMBL" id="BEZZ01000617">
    <property type="protein sequence ID" value="GCC34639.1"/>
    <property type="molecule type" value="Genomic_DNA"/>
</dbReference>
<accession>A0A401SW59</accession>
<comment type="caution">
    <text evidence="1">The sequence shown here is derived from an EMBL/GenBank/DDBJ whole genome shotgun (WGS) entry which is preliminary data.</text>
</comment>